<dbReference type="InterPro" id="IPR011234">
    <property type="entry name" value="Fumarylacetoacetase-like_C"/>
</dbReference>
<dbReference type="InterPro" id="IPR005493">
    <property type="entry name" value="RraA/RraA-like"/>
</dbReference>
<dbReference type="Gene3D" id="3.50.30.40">
    <property type="entry name" value="Ribonuclease E inhibitor RraA/RraA-like"/>
    <property type="match status" value="1"/>
</dbReference>
<reference evidence="4 5" key="1">
    <citation type="journal article" date="2008" name="Int. J. Syst. Evol. Microbiol.">
        <title>Leifsonia pindariensis sp. nov., isolated from the Pindari glacier of the Indian Himalayas, and emended description of the genus Leifsonia.</title>
        <authorList>
            <person name="Reddy G.S."/>
            <person name="Prabagaran S.R."/>
            <person name="Shivaji S."/>
        </authorList>
    </citation>
    <scope>NUCLEOTIDE SEQUENCE [LARGE SCALE GENOMIC DNA]</scope>
    <source>
        <strain evidence="4 5">PON 10</strain>
    </source>
</reference>
<dbReference type="PANTHER" id="PTHR11820">
    <property type="entry name" value="ACYLPYRUVASE"/>
    <property type="match status" value="1"/>
</dbReference>
<dbReference type="EMBL" id="MPZN01000014">
    <property type="protein sequence ID" value="PPL19411.1"/>
    <property type="molecule type" value="Genomic_DNA"/>
</dbReference>
<keyword evidence="1" id="KW-0479">Metal-binding</keyword>
<dbReference type="NCBIfam" id="NF009399">
    <property type="entry name" value="PRK12764.1"/>
    <property type="match status" value="1"/>
</dbReference>
<evidence type="ECO:0000313" key="5">
    <source>
        <dbReference type="Proteomes" id="UP000237755"/>
    </source>
</evidence>
<feature type="domain" description="Fumarylacetoacetase-like C-terminal" evidence="3">
    <location>
        <begin position="31"/>
        <end position="218"/>
    </location>
</feature>
<comment type="caution">
    <text evidence="4">The sequence shown here is derived from an EMBL/GenBank/DDBJ whole genome shotgun (WGS) entry which is preliminary data.</text>
</comment>
<dbReference type="InterPro" id="IPR036704">
    <property type="entry name" value="RraA/RraA-like_sf"/>
</dbReference>
<dbReference type="NCBIfam" id="NF006093">
    <property type="entry name" value="PRK08245.1"/>
    <property type="match status" value="1"/>
</dbReference>
<organism evidence="4 5">
    <name type="scientific">Microterricola pindariensis</name>
    <dbReference type="NCBI Taxonomy" id="478010"/>
    <lineage>
        <taxon>Bacteria</taxon>
        <taxon>Bacillati</taxon>
        <taxon>Actinomycetota</taxon>
        <taxon>Actinomycetes</taxon>
        <taxon>Micrococcales</taxon>
        <taxon>Microbacteriaceae</taxon>
        <taxon>Microterricola</taxon>
    </lineage>
</organism>
<dbReference type="SUPFAM" id="SSF56529">
    <property type="entry name" value="FAH"/>
    <property type="match status" value="1"/>
</dbReference>
<dbReference type="InterPro" id="IPR036663">
    <property type="entry name" value="Fumarylacetoacetase_C_sf"/>
</dbReference>
<dbReference type="Proteomes" id="UP000237755">
    <property type="component" value="Unassembled WGS sequence"/>
</dbReference>
<name>A0ABX5AWX0_9MICO</name>
<accession>A0ABX5AWX0</accession>
<evidence type="ECO:0000259" key="3">
    <source>
        <dbReference type="Pfam" id="PF01557"/>
    </source>
</evidence>
<feature type="region of interest" description="Disordered" evidence="2">
    <location>
        <begin position="1"/>
        <end position="27"/>
    </location>
</feature>
<protein>
    <recommendedName>
        <fullName evidence="3">Fumarylacetoacetase-like C-terminal domain-containing protein</fullName>
    </recommendedName>
</protein>
<keyword evidence="5" id="KW-1185">Reference proteome</keyword>
<dbReference type="Gene3D" id="3.90.850.10">
    <property type="entry name" value="Fumarylacetoacetase-like, C-terminal domain"/>
    <property type="match status" value="1"/>
</dbReference>
<evidence type="ECO:0000256" key="1">
    <source>
        <dbReference type="ARBA" id="ARBA00022723"/>
    </source>
</evidence>
<dbReference type="PANTHER" id="PTHR11820:SF112">
    <property type="entry name" value="FUMARYLACETOACETATE HYDROLASE FAMILY PROTEIN (AFU_ORTHOLOGUE AFUA_1G02370)-RELATED"/>
    <property type="match status" value="1"/>
</dbReference>
<proteinExistence type="predicted"/>
<dbReference type="SUPFAM" id="SSF89562">
    <property type="entry name" value="RraA-like"/>
    <property type="match status" value="1"/>
</dbReference>
<sequence>MKTRMSMNADLSTQAADATPARTAEPGAPGKIIAVHLNYPSRAAQRGRTPAKPSYFLKPSSSVAATGDTLERPAGAELLAFEGEIALIIGRPTRRASPAEGWAAISGVTAANDFGIYDLRTADKGSNLRSKGGDGFTPLGPRVIPAAGLDPAALRVRTWVNGELVQNDTTADLLFPFGQLVADLSQMLTLEPGDVILTGTPAGSSVVLPGDVVEVEVDAPDAAGAPSSGRLVTTITAGTEPFGDFGSKPAVDDLQRIEAWGSEDEHAAAVAAGRASALEGAQAAQPASVLTEEIKQQIAGVAVATLSVALRKRGYHDIFIDGVFSNHPGARMIGTAKTLRFIPFRPDLFASHAGGFNAQKVAFDTVNPGEVLVVEARGQRGTGTVGDVLALRAQVRGAAGIVTDGGVRDFDAVAQFDIPVFSQGAHPSVLGRKHVPWEVDVTIACGGAAVQPGDIIVGDGDGVIVIPPQLLAEVVAEAAEQERQDAYVAEQVAAGESVDGLFPMNAAWKARYSEWLAQQ</sequence>
<dbReference type="Pfam" id="PF03737">
    <property type="entry name" value="RraA-like"/>
    <property type="match status" value="1"/>
</dbReference>
<evidence type="ECO:0000256" key="2">
    <source>
        <dbReference type="SAM" id="MobiDB-lite"/>
    </source>
</evidence>
<gene>
    <name evidence="4" type="ORF">GY24_06275</name>
</gene>
<dbReference type="CDD" id="cd16841">
    <property type="entry name" value="RraA_family"/>
    <property type="match status" value="1"/>
</dbReference>
<evidence type="ECO:0000313" key="4">
    <source>
        <dbReference type="EMBL" id="PPL19411.1"/>
    </source>
</evidence>
<feature type="compositionally biased region" description="Polar residues" evidence="2">
    <location>
        <begin position="1"/>
        <end position="16"/>
    </location>
</feature>
<dbReference type="Pfam" id="PF01557">
    <property type="entry name" value="FAA_hydrolase"/>
    <property type="match status" value="1"/>
</dbReference>